<organism evidence="1 2">
    <name type="scientific">Antarcticirhabdus aurantiaca</name>
    <dbReference type="NCBI Taxonomy" id="2606717"/>
    <lineage>
        <taxon>Bacteria</taxon>
        <taxon>Pseudomonadati</taxon>
        <taxon>Pseudomonadota</taxon>
        <taxon>Alphaproteobacteria</taxon>
        <taxon>Hyphomicrobiales</taxon>
        <taxon>Aurantimonadaceae</taxon>
        <taxon>Antarcticirhabdus</taxon>
    </lineage>
</organism>
<protein>
    <submittedName>
        <fullName evidence="1">Alpha/beta hydrolase</fullName>
    </submittedName>
</protein>
<reference evidence="1" key="1">
    <citation type="submission" date="2022-11" db="EMBL/GenBank/DDBJ databases">
        <title>beta-Carotene-producing bacterium, Jeongeuplla avenae sp. nov., alleviates the salt stress of Arabidopsis seedlings.</title>
        <authorList>
            <person name="Jiang L."/>
            <person name="Lee J."/>
        </authorList>
    </citation>
    <scope>NUCLEOTIDE SEQUENCE</scope>
    <source>
        <strain evidence="1">DY_R2A_6</strain>
    </source>
</reference>
<evidence type="ECO:0000313" key="1">
    <source>
        <dbReference type="EMBL" id="WAJ26360.1"/>
    </source>
</evidence>
<dbReference type="Proteomes" id="UP001163223">
    <property type="component" value="Chromosome"/>
</dbReference>
<dbReference type="EMBL" id="CP113520">
    <property type="protein sequence ID" value="WAJ26360.1"/>
    <property type="molecule type" value="Genomic_DNA"/>
</dbReference>
<proteinExistence type="predicted"/>
<gene>
    <name evidence="1" type="ORF">OXU80_15820</name>
</gene>
<sequence>MIETLLVPGLNGSGTGHWQREWVERDPSAELLEQEDWARPRLADWLHALEARLESLPGTVLVAHSLGCALVAALAHRPAAAHVAGALLVAPAEAGRLSQTVPGAAEFAQASGARLPFPSILVASRDDPFMRFDEAEAHAGRWGSGLVDLGLAGHINVASGFGHWPEGMVLAEGLKGRPSPAPIQHRRAPGSWRLRAAGSAPHDSGLGIAGF</sequence>
<evidence type="ECO:0000313" key="2">
    <source>
        <dbReference type="Proteomes" id="UP001163223"/>
    </source>
</evidence>
<name>A0ACD4NHW1_9HYPH</name>
<keyword evidence="2" id="KW-1185">Reference proteome</keyword>
<keyword evidence="1" id="KW-0378">Hydrolase</keyword>
<accession>A0ACD4NHW1</accession>